<keyword evidence="7" id="KW-1185">Reference proteome</keyword>
<dbReference type="CDD" id="cd00383">
    <property type="entry name" value="trans_reg_C"/>
    <property type="match status" value="1"/>
</dbReference>
<dbReference type="GO" id="GO:0003677">
    <property type="term" value="F:DNA binding"/>
    <property type="evidence" value="ECO:0007669"/>
    <property type="project" value="UniProtKB-UniRule"/>
</dbReference>
<proteinExistence type="predicted"/>
<dbReference type="InterPro" id="IPR011990">
    <property type="entry name" value="TPR-like_helical_dom_sf"/>
</dbReference>
<dbReference type="KEGG" id="dko:I596_1876"/>
<feature type="domain" description="OmpR/PhoB-type" evidence="5">
    <location>
        <begin position="12"/>
        <end position="109"/>
    </location>
</feature>
<dbReference type="STRING" id="1300342.I596_1876"/>
<dbReference type="Pfam" id="PF00486">
    <property type="entry name" value="Trans_reg_C"/>
    <property type="match status" value="1"/>
</dbReference>
<feature type="region of interest" description="Disordered" evidence="3">
    <location>
        <begin position="114"/>
        <end position="155"/>
    </location>
</feature>
<dbReference type="Gene3D" id="1.10.10.10">
    <property type="entry name" value="Winged helix-like DNA-binding domain superfamily/Winged helix DNA-binding domain"/>
    <property type="match status" value="1"/>
</dbReference>
<protein>
    <submittedName>
        <fullName evidence="6">Signal transduction response regulator</fullName>
    </submittedName>
</protein>
<keyword evidence="1 2" id="KW-0238">DNA-binding</keyword>
<organism evidence="6 7">
    <name type="scientific">Dokdonella koreensis DS-123</name>
    <dbReference type="NCBI Taxonomy" id="1300342"/>
    <lineage>
        <taxon>Bacteria</taxon>
        <taxon>Pseudomonadati</taxon>
        <taxon>Pseudomonadota</taxon>
        <taxon>Gammaproteobacteria</taxon>
        <taxon>Lysobacterales</taxon>
        <taxon>Rhodanobacteraceae</taxon>
        <taxon>Dokdonella</taxon>
    </lineage>
</organism>
<evidence type="ECO:0000256" key="3">
    <source>
        <dbReference type="SAM" id="MobiDB-lite"/>
    </source>
</evidence>
<evidence type="ECO:0000313" key="6">
    <source>
        <dbReference type="EMBL" id="ANB17899.1"/>
    </source>
</evidence>
<feature type="region of interest" description="Disordered" evidence="3">
    <location>
        <begin position="186"/>
        <end position="210"/>
    </location>
</feature>
<dbReference type="SUPFAM" id="SSF48452">
    <property type="entry name" value="TPR-like"/>
    <property type="match status" value="2"/>
</dbReference>
<evidence type="ECO:0000259" key="5">
    <source>
        <dbReference type="PROSITE" id="PS51755"/>
    </source>
</evidence>
<dbReference type="InterPro" id="IPR036388">
    <property type="entry name" value="WH-like_DNA-bd_sf"/>
</dbReference>
<accession>A0A160DU12</accession>
<feature type="transmembrane region" description="Helical" evidence="4">
    <location>
        <begin position="160"/>
        <end position="180"/>
    </location>
</feature>
<dbReference type="GO" id="GO:0006355">
    <property type="term" value="P:regulation of DNA-templated transcription"/>
    <property type="evidence" value="ECO:0007669"/>
    <property type="project" value="InterPro"/>
</dbReference>
<dbReference type="Proteomes" id="UP000076830">
    <property type="component" value="Chromosome"/>
</dbReference>
<dbReference type="InterPro" id="IPR001867">
    <property type="entry name" value="OmpR/PhoB-type_DNA-bd"/>
</dbReference>
<dbReference type="Gene3D" id="1.25.40.10">
    <property type="entry name" value="Tetratricopeptide repeat domain"/>
    <property type="match status" value="1"/>
</dbReference>
<feature type="compositionally biased region" description="Low complexity" evidence="3">
    <location>
        <begin position="119"/>
        <end position="131"/>
    </location>
</feature>
<dbReference type="SUPFAM" id="SSF46894">
    <property type="entry name" value="C-terminal effector domain of the bipartite response regulators"/>
    <property type="match status" value="1"/>
</dbReference>
<keyword evidence="4" id="KW-0472">Membrane</keyword>
<dbReference type="InterPro" id="IPR016032">
    <property type="entry name" value="Sig_transdc_resp-reg_C-effctor"/>
</dbReference>
<evidence type="ECO:0000256" key="2">
    <source>
        <dbReference type="PROSITE-ProRule" id="PRU01091"/>
    </source>
</evidence>
<keyword evidence="4" id="KW-1133">Transmembrane helix</keyword>
<evidence type="ECO:0000313" key="7">
    <source>
        <dbReference type="Proteomes" id="UP000076830"/>
    </source>
</evidence>
<feature type="DNA-binding region" description="OmpR/PhoB-type" evidence="2">
    <location>
        <begin position="12"/>
        <end position="109"/>
    </location>
</feature>
<sequence length="806" mass="86670">MHGSCYAMPMAARHYRFRTFRLDPAARELWKDDELVVLPGSALDCLVYLVEHRERAVGRDELIAAVWGRADVADTLLAQTVLRVRRTLGDSGSDGAIRTVARFGYRWVEETMVDGDGSEPVAAPRPAVEPAGPDEADGEATQDAGAPAAVRDPPPRRRTFWPGVALVLGMVCIAILAMLWPGRHGSDPSGPVAASEAPAGKTSPSPALVLPASVPDTADWSWLRLGLMDLVGNRLRQGGLPTAPSENVLALLGGLGDADLAAAPAAAGAWRIVPKAEYRDGAWKVQLQARRDAGPPHEVEATSDDVLKAARSATDVLLIRLGYAPPQGGEVVRSLALEELVQRTKAAILADQFDLARHLIEQAPESLRATPEVELRLAQIDQGRGLNAEAEVRLQALLDRVPASLDPALRGRILISLGSTQYRRRQLAAASQTFDEAIEVLEGAGDPIALAGAYGGRAAIASQDEKLDQAAADLGRARVEMEAGGDALGLAQVDMNLGLVQIKNYRPAQALPMLRGAEARIAVLGAREELAYVRYGMVGAQLQLLDYGGAQATVAQFWPPEAHTGNARLRWRLTVTKVYVLLATGRLDEADTLLSQIEQGAGDADDYAAHSAGRALTALVVAARGRFEEAAPLAKAALTGELEYEQPDLYLTTWAVRLRCLRRSGQVDAAVAETVALRSWVEGRPNLWRRTYATLAEAEQAWALSRTEAALQRFADAFEQAERLGIPDDLVEVAEPYALALIEIGQVDRASTVVGRVAAWAEHDLRAAWAQAQLYRAQARTSAWHRATEQVLKLAGERALPAVTID</sequence>
<dbReference type="SMART" id="SM00862">
    <property type="entry name" value="Trans_reg_C"/>
    <property type="match status" value="1"/>
</dbReference>
<dbReference type="GO" id="GO:0000160">
    <property type="term" value="P:phosphorelay signal transduction system"/>
    <property type="evidence" value="ECO:0007669"/>
    <property type="project" value="InterPro"/>
</dbReference>
<evidence type="ECO:0000256" key="4">
    <source>
        <dbReference type="SAM" id="Phobius"/>
    </source>
</evidence>
<keyword evidence="4" id="KW-0812">Transmembrane</keyword>
<name>A0A160DU12_9GAMM</name>
<dbReference type="PROSITE" id="PS51755">
    <property type="entry name" value="OMPR_PHOB"/>
    <property type="match status" value="1"/>
</dbReference>
<evidence type="ECO:0000256" key="1">
    <source>
        <dbReference type="ARBA" id="ARBA00023125"/>
    </source>
</evidence>
<reference evidence="6 7" key="1">
    <citation type="submission" date="2016-04" db="EMBL/GenBank/DDBJ databases">
        <title>Complete genome sequence of Dokdonella koreensis DS-123T.</title>
        <authorList>
            <person name="Kim J.F."/>
            <person name="Lee H."/>
            <person name="Kwak M.-J."/>
        </authorList>
    </citation>
    <scope>NUCLEOTIDE SEQUENCE [LARGE SCALE GENOMIC DNA]</scope>
    <source>
        <strain evidence="6 7">DS-123</strain>
    </source>
</reference>
<dbReference type="EMBL" id="CP015249">
    <property type="protein sequence ID" value="ANB17899.1"/>
    <property type="molecule type" value="Genomic_DNA"/>
</dbReference>
<dbReference type="AlphaFoldDB" id="A0A160DU12"/>
<gene>
    <name evidence="6" type="ORF">I596_1876</name>
</gene>